<reference evidence="2 3" key="2">
    <citation type="submission" date="2018-06" db="EMBL/GenBank/DDBJ databases">
        <title>Metagenomic assembly of (sub)arctic Cyanobacteria and their associated microbiome from non-axenic cultures.</title>
        <authorList>
            <person name="Baurain D."/>
        </authorList>
    </citation>
    <scope>NUCLEOTIDE SEQUENCE [LARGE SCALE GENOMIC DNA]</scope>
    <source>
        <strain evidence="2">ULC129bin1</strain>
    </source>
</reference>
<accession>A0A2W4VZS1</accession>
<evidence type="ECO:0000256" key="1">
    <source>
        <dbReference type="SAM" id="MobiDB-lite"/>
    </source>
</evidence>
<gene>
    <name evidence="2" type="ORF">DCF25_17780</name>
</gene>
<dbReference type="EMBL" id="QBMC01000152">
    <property type="protein sequence ID" value="PZO12328.1"/>
    <property type="molecule type" value="Genomic_DNA"/>
</dbReference>
<comment type="caution">
    <text evidence="2">The sequence shown here is derived from an EMBL/GenBank/DDBJ whole genome shotgun (WGS) entry which is preliminary data.</text>
</comment>
<dbReference type="AlphaFoldDB" id="A0A2W4VZS1"/>
<dbReference type="Proteomes" id="UP000249354">
    <property type="component" value="Unassembled WGS sequence"/>
</dbReference>
<feature type="region of interest" description="Disordered" evidence="1">
    <location>
        <begin position="1"/>
        <end position="38"/>
    </location>
</feature>
<proteinExistence type="predicted"/>
<evidence type="ECO:0000313" key="2">
    <source>
        <dbReference type="EMBL" id="PZO12328.1"/>
    </source>
</evidence>
<feature type="compositionally biased region" description="Polar residues" evidence="1">
    <location>
        <begin position="16"/>
        <end position="30"/>
    </location>
</feature>
<evidence type="ECO:0000313" key="3">
    <source>
        <dbReference type="Proteomes" id="UP000249354"/>
    </source>
</evidence>
<protein>
    <submittedName>
        <fullName evidence="2">Uncharacterized protein</fullName>
    </submittedName>
</protein>
<organism evidence="2 3">
    <name type="scientific">Leptolyngbya foveolarum</name>
    <dbReference type="NCBI Taxonomy" id="47253"/>
    <lineage>
        <taxon>Bacteria</taxon>
        <taxon>Bacillati</taxon>
        <taxon>Cyanobacteriota</taxon>
        <taxon>Cyanophyceae</taxon>
        <taxon>Leptolyngbyales</taxon>
        <taxon>Leptolyngbyaceae</taxon>
        <taxon>Leptolyngbya group</taxon>
        <taxon>Leptolyngbya</taxon>
    </lineage>
</organism>
<name>A0A2W4VZS1_9CYAN</name>
<sequence>MTDGSRGKPSKRGVTALSQISREQKNNTGKGSCGAEADESYGEIKAPARLADTLMQNQVFGLSRRK</sequence>
<reference evidence="3" key="1">
    <citation type="submission" date="2018-04" db="EMBL/GenBank/DDBJ databases">
        <authorList>
            <person name="Cornet L."/>
        </authorList>
    </citation>
    <scope>NUCLEOTIDE SEQUENCE [LARGE SCALE GENOMIC DNA]</scope>
</reference>